<organism evidence="10 11">
    <name type="scientific">Thlaspi arvense</name>
    <name type="common">Field penny-cress</name>
    <dbReference type="NCBI Taxonomy" id="13288"/>
    <lineage>
        <taxon>Eukaryota</taxon>
        <taxon>Viridiplantae</taxon>
        <taxon>Streptophyta</taxon>
        <taxon>Embryophyta</taxon>
        <taxon>Tracheophyta</taxon>
        <taxon>Spermatophyta</taxon>
        <taxon>Magnoliopsida</taxon>
        <taxon>eudicotyledons</taxon>
        <taxon>Gunneridae</taxon>
        <taxon>Pentapetalae</taxon>
        <taxon>rosids</taxon>
        <taxon>malvids</taxon>
        <taxon>Brassicales</taxon>
        <taxon>Brassicaceae</taxon>
        <taxon>Thlaspideae</taxon>
        <taxon>Thlaspi</taxon>
    </lineage>
</organism>
<keyword evidence="4" id="KW-0547">Nucleotide-binding</keyword>
<name>A0AAU9RLS4_THLAR</name>
<dbReference type="Pfam" id="PF00931">
    <property type="entry name" value="NB-ARC"/>
    <property type="match status" value="1"/>
</dbReference>
<dbReference type="EMBL" id="OU466858">
    <property type="protein sequence ID" value="CAH2046070.1"/>
    <property type="molecule type" value="Genomic_DNA"/>
</dbReference>
<dbReference type="InterPro" id="IPR036388">
    <property type="entry name" value="WH-like_DNA-bd_sf"/>
</dbReference>
<dbReference type="SUPFAM" id="SSF52540">
    <property type="entry name" value="P-loop containing nucleoside triphosphate hydrolases"/>
    <property type="match status" value="1"/>
</dbReference>
<accession>A0AAU9RLS4</accession>
<proteinExistence type="inferred from homology"/>
<dbReference type="Gene3D" id="3.40.50.300">
    <property type="entry name" value="P-loop containing nucleotide triphosphate hydrolases"/>
    <property type="match status" value="1"/>
</dbReference>
<keyword evidence="7" id="KW-0175">Coiled coil</keyword>
<dbReference type="Gene3D" id="3.80.10.10">
    <property type="entry name" value="Ribonuclease Inhibitor"/>
    <property type="match status" value="1"/>
</dbReference>
<dbReference type="InterPro" id="IPR027417">
    <property type="entry name" value="P-loop_NTPase"/>
</dbReference>
<dbReference type="AlphaFoldDB" id="A0AAU9RLS4"/>
<dbReference type="SUPFAM" id="SSF52058">
    <property type="entry name" value="L domain-like"/>
    <property type="match status" value="1"/>
</dbReference>
<dbReference type="InterPro" id="IPR042197">
    <property type="entry name" value="Apaf_helical"/>
</dbReference>
<evidence type="ECO:0008006" key="12">
    <source>
        <dbReference type="Google" id="ProtNLM"/>
    </source>
</evidence>
<feature type="domain" description="NB-ARC" evidence="8">
    <location>
        <begin position="136"/>
        <end position="303"/>
    </location>
</feature>
<comment type="similarity">
    <text evidence="1">Belongs to the disease resistance NB-LRR family.</text>
</comment>
<sequence length="875" mass="99875">MEEYSQNLEKDLEDLEMEVETLNAMINELLKRVSKEKDKGLKTLPEVEKWILMAEEVELKASGVLDESISECHTLTTYDDCSKISRSTLHYSEMVCVMLEEVKALRSKGVFKVLVERAPLSYVRKKTPIQPIVSREMLLEKAWKCLEENDCGTLGLYGMAEVGKTTLLTQIENKFREFWDVTCIVIFVVVESEEVKGIQDTILRRFGIFLRQKSERGKASRIYRVLNERRFVLLLDGVQREGVDLEAIGVPLPSRENGCKVVFTTRYQEACRSKWVDATLEVEYLSPEEEWDVFQEIVGETTLKSHPDIPQLARIVARKCGGFPIALSLIGEAMSRKRTVREWHHVIHALVSSTAGFSGSKVAILRFIYDNLLGENIRSCFLYCALFPKNSYISKQELIDCWICEGMIDEEDREIAETKGYEMIGDMIIMGFLMENKNGYSVKMRDMVHEMALWIASDSGRREENIVVKCGETIQQLPVVNDWRMVRRMSVTSTQIETISESPPSSELTTLFLQENPKLKRISGHFFRWMTSLAVLNLSSNTGLYVLPEEVSCLVSLRFLNLSWTGIIRLPLALKRLTKLIHLDLDATLNLQYIDVIAGLLNLQVLKLLRSAVPVDLKLLECLQLLESLQELSLTVKDPAVSQRLLSNHRLANCIRSIGLDEITIVEGGILSLKSGFRELEVLECNIPEITIDWRSLSQRETVHSGNIEKIPQFLNIRSVTLSQCRGLRDLTWLLYAPSLKHLGLFYCPQLEQVVSKEKAMEQVGHTSEHPFQNLISLSLLDLPQLENIYWAPLPFPVMECMQISRCPKLRRIPLDSDSAKGNQVRLHLEKEWIKGVEWEDEATKQRVSHLNNISRSVPSSLFCFGDFAQNGSCT</sequence>
<protein>
    <recommendedName>
        <fullName evidence="12">NB-ARC domain-containing protein</fullName>
    </recommendedName>
</protein>
<evidence type="ECO:0000259" key="9">
    <source>
        <dbReference type="Pfam" id="PF23559"/>
    </source>
</evidence>
<evidence type="ECO:0000256" key="5">
    <source>
        <dbReference type="ARBA" id="ARBA00022821"/>
    </source>
</evidence>
<reference evidence="10 11" key="1">
    <citation type="submission" date="2022-03" db="EMBL/GenBank/DDBJ databases">
        <authorList>
            <person name="Nunn A."/>
            <person name="Chopra R."/>
            <person name="Nunn A."/>
            <person name="Contreras Garrido A."/>
        </authorList>
    </citation>
    <scope>NUCLEOTIDE SEQUENCE [LARGE SCALE GENOMIC DNA]</scope>
</reference>
<dbReference type="InterPro" id="IPR001611">
    <property type="entry name" value="Leu-rich_rpt"/>
</dbReference>
<dbReference type="PANTHER" id="PTHR33463:SF220">
    <property type="entry name" value="NB-ARC DOMAIN-CONTAINING PROTEIN"/>
    <property type="match status" value="1"/>
</dbReference>
<dbReference type="FunFam" id="1.10.8.430:FF:000003">
    <property type="entry name" value="Probable disease resistance protein At5g66910"/>
    <property type="match status" value="1"/>
</dbReference>
<dbReference type="Pfam" id="PF13855">
    <property type="entry name" value="LRR_8"/>
    <property type="match status" value="1"/>
</dbReference>
<feature type="domain" description="Disease resistance protein winged helix" evidence="9">
    <location>
        <begin position="386"/>
        <end position="452"/>
    </location>
</feature>
<dbReference type="Pfam" id="PF23559">
    <property type="entry name" value="WHD_DRP"/>
    <property type="match status" value="1"/>
</dbReference>
<dbReference type="InterPro" id="IPR032675">
    <property type="entry name" value="LRR_dom_sf"/>
</dbReference>
<evidence type="ECO:0000313" key="11">
    <source>
        <dbReference type="Proteomes" id="UP000836841"/>
    </source>
</evidence>
<keyword evidence="5" id="KW-0611">Plant defense</keyword>
<evidence type="ECO:0000256" key="6">
    <source>
        <dbReference type="ARBA" id="ARBA00022840"/>
    </source>
</evidence>
<dbReference type="InterPro" id="IPR050905">
    <property type="entry name" value="Plant_NBS-LRR"/>
</dbReference>
<evidence type="ECO:0000256" key="2">
    <source>
        <dbReference type="ARBA" id="ARBA00022614"/>
    </source>
</evidence>
<keyword evidence="3" id="KW-0677">Repeat</keyword>
<dbReference type="Gene3D" id="1.10.8.430">
    <property type="entry name" value="Helical domain of apoptotic protease-activating factors"/>
    <property type="match status" value="1"/>
</dbReference>
<dbReference type="GO" id="GO:0043531">
    <property type="term" value="F:ADP binding"/>
    <property type="evidence" value="ECO:0007669"/>
    <property type="project" value="InterPro"/>
</dbReference>
<dbReference type="FunFam" id="3.40.50.300:FF:001091">
    <property type="entry name" value="Probable disease resistance protein At1g61300"/>
    <property type="match status" value="1"/>
</dbReference>
<evidence type="ECO:0000256" key="1">
    <source>
        <dbReference type="ARBA" id="ARBA00008894"/>
    </source>
</evidence>
<evidence type="ECO:0000256" key="4">
    <source>
        <dbReference type="ARBA" id="ARBA00022741"/>
    </source>
</evidence>
<dbReference type="InterPro" id="IPR058922">
    <property type="entry name" value="WHD_DRP"/>
</dbReference>
<evidence type="ECO:0000256" key="7">
    <source>
        <dbReference type="SAM" id="Coils"/>
    </source>
</evidence>
<dbReference type="PRINTS" id="PR00364">
    <property type="entry name" value="DISEASERSIST"/>
</dbReference>
<dbReference type="InterPro" id="IPR002182">
    <property type="entry name" value="NB-ARC"/>
</dbReference>
<keyword evidence="6" id="KW-0067">ATP-binding</keyword>
<keyword evidence="11" id="KW-1185">Reference proteome</keyword>
<dbReference type="GO" id="GO:0006952">
    <property type="term" value="P:defense response"/>
    <property type="evidence" value="ECO:0007669"/>
    <property type="project" value="UniProtKB-KW"/>
</dbReference>
<dbReference type="Proteomes" id="UP000836841">
    <property type="component" value="Chromosome 2"/>
</dbReference>
<evidence type="ECO:0000313" key="10">
    <source>
        <dbReference type="EMBL" id="CAH2046070.1"/>
    </source>
</evidence>
<evidence type="ECO:0000256" key="3">
    <source>
        <dbReference type="ARBA" id="ARBA00022737"/>
    </source>
</evidence>
<gene>
    <name evidence="10" type="ORF">TAV2_LOCUS5058</name>
</gene>
<feature type="coiled-coil region" evidence="7">
    <location>
        <begin position="5"/>
        <end position="39"/>
    </location>
</feature>
<keyword evidence="2" id="KW-0433">Leucine-rich repeat</keyword>
<dbReference type="FunFam" id="1.10.10.10:FF:000322">
    <property type="entry name" value="Probable disease resistance protein At1g63360"/>
    <property type="match status" value="1"/>
</dbReference>
<dbReference type="PANTHER" id="PTHR33463">
    <property type="entry name" value="NB-ARC DOMAIN-CONTAINING PROTEIN-RELATED"/>
    <property type="match status" value="1"/>
</dbReference>
<evidence type="ECO:0000259" key="8">
    <source>
        <dbReference type="Pfam" id="PF00931"/>
    </source>
</evidence>
<dbReference type="Gene3D" id="1.10.10.10">
    <property type="entry name" value="Winged helix-like DNA-binding domain superfamily/Winged helix DNA-binding domain"/>
    <property type="match status" value="1"/>
</dbReference>
<dbReference type="GO" id="GO:0005524">
    <property type="term" value="F:ATP binding"/>
    <property type="evidence" value="ECO:0007669"/>
    <property type="project" value="UniProtKB-KW"/>
</dbReference>